<dbReference type="PANTHER" id="PTHR33710:SF71">
    <property type="entry name" value="ENDONUCLEASE_EXONUCLEASE_PHOSPHATASE DOMAIN-CONTAINING PROTEIN"/>
    <property type="match status" value="1"/>
</dbReference>
<dbReference type="SUPFAM" id="SSF56219">
    <property type="entry name" value="DNase I-like"/>
    <property type="match status" value="1"/>
</dbReference>
<dbReference type="PANTHER" id="PTHR33710">
    <property type="entry name" value="BNAC02G09200D PROTEIN"/>
    <property type="match status" value="1"/>
</dbReference>
<name>A0AAW2WD97_9LAMI</name>
<accession>A0AAW2WD97</accession>
<organism evidence="1">
    <name type="scientific">Sesamum latifolium</name>
    <dbReference type="NCBI Taxonomy" id="2727402"/>
    <lineage>
        <taxon>Eukaryota</taxon>
        <taxon>Viridiplantae</taxon>
        <taxon>Streptophyta</taxon>
        <taxon>Embryophyta</taxon>
        <taxon>Tracheophyta</taxon>
        <taxon>Spermatophyta</taxon>
        <taxon>Magnoliopsida</taxon>
        <taxon>eudicotyledons</taxon>
        <taxon>Gunneridae</taxon>
        <taxon>Pentapetalae</taxon>
        <taxon>asterids</taxon>
        <taxon>lamiids</taxon>
        <taxon>Lamiales</taxon>
        <taxon>Pedaliaceae</taxon>
        <taxon>Sesamum</taxon>
    </lineage>
</organism>
<dbReference type="EMBL" id="JACGWN010000008">
    <property type="protein sequence ID" value="KAL0439735.1"/>
    <property type="molecule type" value="Genomic_DNA"/>
</dbReference>
<dbReference type="Gene3D" id="3.60.10.10">
    <property type="entry name" value="Endonuclease/exonuclease/phosphatase"/>
    <property type="match status" value="1"/>
</dbReference>
<gene>
    <name evidence="1" type="ORF">Slati_2456500</name>
</gene>
<reference evidence="1" key="2">
    <citation type="journal article" date="2024" name="Plant">
        <title>Genomic evolution and insights into agronomic trait innovations of Sesamum species.</title>
        <authorList>
            <person name="Miao H."/>
            <person name="Wang L."/>
            <person name="Qu L."/>
            <person name="Liu H."/>
            <person name="Sun Y."/>
            <person name="Le M."/>
            <person name="Wang Q."/>
            <person name="Wei S."/>
            <person name="Zheng Y."/>
            <person name="Lin W."/>
            <person name="Duan Y."/>
            <person name="Cao H."/>
            <person name="Xiong S."/>
            <person name="Wang X."/>
            <person name="Wei L."/>
            <person name="Li C."/>
            <person name="Ma Q."/>
            <person name="Ju M."/>
            <person name="Zhao R."/>
            <person name="Li G."/>
            <person name="Mu C."/>
            <person name="Tian Q."/>
            <person name="Mei H."/>
            <person name="Zhang T."/>
            <person name="Gao T."/>
            <person name="Zhang H."/>
        </authorList>
    </citation>
    <scope>NUCLEOTIDE SEQUENCE</scope>
    <source>
        <strain evidence="1">KEN1</strain>
    </source>
</reference>
<protein>
    <submittedName>
        <fullName evidence="1">Uncharacterized protein</fullName>
    </submittedName>
</protein>
<proteinExistence type="predicted"/>
<dbReference type="AlphaFoldDB" id="A0AAW2WD97"/>
<sequence length="418" mass="46931">MFENEVMTIEDDVVGTNDVEIDADIHTARRNKENTVAGPIEADDSFNYYDPSLAHLLDNIWDEDTASYNQDKEIIDDVETITGMLEIAEAQKSENKNTMLGKKQCCVLGTEKSKGVTFNTVKEVLVGIHDNLPAGDVDSVESISTSGQDLIIEGHCNRQNEAELESVFGETNREFCETENAVPNQQKSQAPAEPGNCSIPLASPTESFDTNEELQKISEATEIIQQQGRQGFQKIANIFSKSATEKQIDRKIDVTPQNHSAIFEDAAETSRHKRSKSLEEYVCNSTKGGKRKAKNSPEPIFCTFVYARTPRRVLWGELLEIAEENLPWLVGGELHAEKNQGGSLRRSGPMEDFADMVMESGLLDAGFEEPFTWTNKRIWRRLDRVLYSMAWVDFFNVAKVSHLTRNLSDHHPPTFDCC</sequence>
<comment type="caution">
    <text evidence="1">The sequence shown here is derived from an EMBL/GenBank/DDBJ whole genome shotgun (WGS) entry which is preliminary data.</text>
</comment>
<reference evidence="1" key="1">
    <citation type="submission" date="2020-06" db="EMBL/GenBank/DDBJ databases">
        <authorList>
            <person name="Li T."/>
            <person name="Hu X."/>
            <person name="Zhang T."/>
            <person name="Song X."/>
            <person name="Zhang H."/>
            <person name="Dai N."/>
            <person name="Sheng W."/>
            <person name="Hou X."/>
            <person name="Wei L."/>
        </authorList>
    </citation>
    <scope>NUCLEOTIDE SEQUENCE</scope>
    <source>
        <strain evidence="1">KEN1</strain>
        <tissue evidence="1">Leaf</tissue>
    </source>
</reference>
<evidence type="ECO:0000313" key="1">
    <source>
        <dbReference type="EMBL" id="KAL0439735.1"/>
    </source>
</evidence>
<dbReference type="InterPro" id="IPR036691">
    <property type="entry name" value="Endo/exonu/phosph_ase_sf"/>
</dbReference>